<dbReference type="EMBL" id="LABZ01000188">
    <property type="protein sequence ID" value="KMO34078.1"/>
    <property type="molecule type" value="Genomic_DNA"/>
</dbReference>
<name>A0A0J6SL18_9HYPH</name>
<organism evidence="1 2">
    <name type="scientific">Methylobacterium tarhaniae</name>
    <dbReference type="NCBI Taxonomy" id="1187852"/>
    <lineage>
        <taxon>Bacteria</taxon>
        <taxon>Pseudomonadati</taxon>
        <taxon>Pseudomonadota</taxon>
        <taxon>Alphaproteobacteria</taxon>
        <taxon>Hyphomicrobiales</taxon>
        <taxon>Methylobacteriaceae</taxon>
        <taxon>Methylobacterium</taxon>
    </lineage>
</organism>
<dbReference type="InterPro" id="IPR005368">
    <property type="entry name" value="UPF0175"/>
</dbReference>
<reference evidence="1 2" key="1">
    <citation type="submission" date="2015-03" db="EMBL/GenBank/DDBJ databases">
        <title>Genome sequencing of Methylobacterium tarhaniae DSM 25844.</title>
        <authorList>
            <person name="Chaudhry V."/>
            <person name="Patil P.B."/>
        </authorList>
    </citation>
    <scope>NUCLEOTIDE SEQUENCE [LARGE SCALE GENOMIC DNA]</scope>
    <source>
        <strain evidence="1 2">DSM 25844</strain>
    </source>
</reference>
<keyword evidence="2" id="KW-1185">Reference proteome</keyword>
<dbReference type="Pfam" id="PF03683">
    <property type="entry name" value="UPF0175"/>
    <property type="match status" value="1"/>
</dbReference>
<proteinExistence type="predicted"/>
<accession>A0A0J6SL18</accession>
<protein>
    <submittedName>
        <fullName evidence="1">Uncharacterized protein</fullName>
    </submittedName>
</protein>
<dbReference type="AlphaFoldDB" id="A0A0J6SL18"/>
<dbReference type="OrthoDB" id="5770859at2"/>
<comment type="caution">
    <text evidence="1">The sequence shown here is derived from an EMBL/GenBank/DDBJ whole genome shotgun (WGS) entry which is preliminary data.</text>
</comment>
<dbReference type="PATRIC" id="fig|1187852.3.peg.2463"/>
<sequence>MNLTVRIPDDLAERMGSDGDALARRALEGLAVEEFRAGRLTQPDLRRLLGSGTRTALDAFLKERGVYTDYDHADLMQDLRDLDRLGL</sequence>
<dbReference type="RefSeq" id="WP_048453412.1">
    <property type="nucleotide sequence ID" value="NZ_LABZ01000188.1"/>
</dbReference>
<dbReference type="Proteomes" id="UP000036449">
    <property type="component" value="Unassembled WGS sequence"/>
</dbReference>
<evidence type="ECO:0000313" key="2">
    <source>
        <dbReference type="Proteomes" id="UP000036449"/>
    </source>
</evidence>
<evidence type="ECO:0000313" key="1">
    <source>
        <dbReference type="EMBL" id="KMO34078.1"/>
    </source>
</evidence>
<gene>
    <name evidence="1" type="ORF">VQ03_24000</name>
</gene>